<accession>A0A7Y9ED49</accession>
<feature type="transmembrane region" description="Helical" evidence="1">
    <location>
        <begin position="21"/>
        <end position="46"/>
    </location>
</feature>
<gene>
    <name evidence="2" type="ORF">BJY14_001284</name>
</gene>
<evidence type="ECO:0000313" key="2">
    <source>
        <dbReference type="EMBL" id="NYD45301.1"/>
    </source>
</evidence>
<dbReference type="AlphaFoldDB" id="A0A7Y9ED49"/>
<dbReference type="EMBL" id="JACCBA010000001">
    <property type="protein sequence ID" value="NYD45301.1"/>
    <property type="molecule type" value="Genomic_DNA"/>
</dbReference>
<evidence type="ECO:0000313" key="3">
    <source>
        <dbReference type="Proteomes" id="UP000529783"/>
    </source>
</evidence>
<proteinExistence type="predicted"/>
<feature type="transmembrane region" description="Helical" evidence="1">
    <location>
        <begin position="152"/>
        <end position="176"/>
    </location>
</feature>
<keyword evidence="1" id="KW-1133">Transmembrane helix</keyword>
<sequence length="193" mass="20123">MEPGRPGPGWTPQPQRISPSAGWYALPVVLVLVAAIGFLTLLALLWDDSEVAGGPSAAGDPAAGVTVRLTEGYGYFVYVREGGPSPYACRVEAGERSGPVQLTRKNSWSASDHASYRYTATFRAPVSGEARLTCRGADGPILVTPDDTADGYLGLALLAALGLGGLAAVAFIVTILRRSGARRRAVTIAGPHF</sequence>
<name>A0A7Y9ED49_9ACTN</name>
<keyword evidence="1" id="KW-0472">Membrane</keyword>
<keyword evidence="3" id="KW-1185">Reference proteome</keyword>
<comment type="caution">
    <text evidence="2">The sequence shown here is derived from an EMBL/GenBank/DDBJ whole genome shotgun (WGS) entry which is preliminary data.</text>
</comment>
<evidence type="ECO:0000256" key="1">
    <source>
        <dbReference type="SAM" id="Phobius"/>
    </source>
</evidence>
<reference evidence="2 3" key="1">
    <citation type="submission" date="2020-07" db="EMBL/GenBank/DDBJ databases">
        <title>Sequencing the genomes of 1000 actinobacteria strains.</title>
        <authorList>
            <person name="Klenk H.-P."/>
        </authorList>
    </citation>
    <scope>NUCLEOTIDE SEQUENCE [LARGE SCALE GENOMIC DNA]</scope>
    <source>
        <strain evidence="2 3">DSM 40398</strain>
    </source>
</reference>
<protein>
    <submittedName>
        <fullName evidence="2">Uncharacterized protein</fullName>
    </submittedName>
</protein>
<organism evidence="2 3">
    <name type="scientific">Actinomadura luteofluorescens</name>
    <dbReference type="NCBI Taxonomy" id="46163"/>
    <lineage>
        <taxon>Bacteria</taxon>
        <taxon>Bacillati</taxon>
        <taxon>Actinomycetota</taxon>
        <taxon>Actinomycetes</taxon>
        <taxon>Streptosporangiales</taxon>
        <taxon>Thermomonosporaceae</taxon>
        <taxon>Actinomadura</taxon>
    </lineage>
</organism>
<dbReference type="Proteomes" id="UP000529783">
    <property type="component" value="Unassembled WGS sequence"/>
</dbReference>
<keyword evidence="1" id="KW-0812">Transmembrane</keyword>